<dbReference type="OrthoDB" id="2611327at2759"/>
<dbReference type="PANTHER" id="PTHR32046:SF12">
    <property type="entry name" value="AIG1-TYPE G DOMAIN-CONTAINING PROTEIN"/>
    <property type="match status" value="1"/>
</dbReference>
<feature type="domain" description="AIG1-type G" evidence="2">
    <location>
        <begin position="30"/>
        <end position="199"/>
    </location>
</feature>
<dbReference type="Proteomes" id="UP000242287">
    <property type="component" value="Unassembled WGS sequence"/>
</dbReference>
<dbReference type="InterPro" id="IPR027417">
    <property type="entry name" value="P-loop_NTPase"/>
</dbReference>
<reference evidence="3 4" key="1">
    <citation type="submission" date="2014-02" db="EMBL/GenBank/DDBJ databases">
        <title>Transposable element dynamics among asymbiotic and ectomycorrhizal Amanita fungi.</title>
        <authorList>
            <consortium name="DOE Joint Genome Institute"/>
            <person name="Hess J."/>
            <person name="Skrede I."/>
            <person name="Wolfe B."/>
            <person name="LaButti K."/>
            <person name="Ohm R.A."/>
            <person name="Grigoriev I.V."/>
            <person name="Pringle A."/>
        </authorList>
    </citation>
    <scope>NUCLEOTIDE SEQUENCE [LARGE SCALE GENOMIC DNA]</scope>
    <source>
        <strain evidence="3 4">SKay4041</strain>
    </source>
</reference>
<dbReference type="GO" id="GO:0005525">
    <property type="term" value="F:GTP binding"/>
    <property type="evidence" value="ECO:0007669"/>
    <property type="project" value="InterPro"/>
</dbReference>
<evidence type="ECO:0000259" key="2">
    <source>
        <dbReference type="Pfam" id="PF04548"/>
    </source>
</evidence>
<dbReference type="Gene3D" id="3.40.50.300">
    <property type="entry name" value="P-loop containing nucleotide triphosphate hydrolases"/>
    <property type="match status" value="1"/>
</dbReference>
<protein>
    <recommendedName>
        <fullName evidence="2">AIG1-type G domain-containing protein</fullName>
    </recommendedName>
</protein>
<dbReference type="InterPro" id="IPR025662">
    <property type="entry name" value="Sigma_54_int_dom_ATP-bd_1"/>
</dbReference>
<dbReference type="STRING" id="703135.A0A2A9NBA9"/>
<organism evidence="3 4">
    <name type="scientific">Amanita thiersii Skay4041</name>
    <dbReference type="NCBI Taxonomy" id="703135"/>
    <lineage>
        <taxon>Eukaryota</taxon>
        <taxon>Fungi</taxon>
        <taxon>Dikarya</taxon>
        <taxon>Basidiomycota</taxon>
        <taxon>Agaricomycotina</taxon>
        <taxon>Agaricomycetes</taxon>
        <taxon>Agaricomycetidae</taxon>
        <taxon>Agaricales</taxon>
        <taxon>Pluteineae</taxon>
        <taxon>Amanitaceae</taxon>
        <taxon>Amanita</taxon>
    </lineage>
</organism>
<dbReference type="AlphaFoldDB" id="A0A2A9NBA9"/>
<keyword evidence="4" id="KW-1185">Reference proteome</keyword>
<proteinExistence type="predicted"/>
<name>A0A2A9NBA9_9AGAR</name>
<evidence type="ECO:0000313" key="4">
    <source>
        <dbReference type="Proteomes" id="UP000242287"/>
    </source>
</evidence>
<dbReference type="SUPFAM" id="SSF52540">
    <property type="entry name" value="P-loop containing nucleoside triphosphate hydrolases"/>
    <property type="match status" value="2"/>
</dbReference>
<keyword evidence="1" id="KW-0547">Nucleotide-binding</keyword>
<gene>
    <name evidence="3" type="ORF">AMATHDRAFT_49936</name>
</gene>
<evidence type="ECO:0000313" key="3">
    <source>
        <dbReference type="EMBL" id="PFH47909.1"/>
    </source>
</evidence>
<accession>A0A2A9NBA9</accession>
<dbReference type="Pfam" id="PF04548">
    <property type="entry name" value="AIG1"/>
    <property type="match status" value="1"/>
</dbReference>
<sequence length="504" mass="56250">MPNSQPHSSTVESLSRGIIKSKRNATEYIILLVGETGTGKTSLLSLLANTLAGRSPRDYHLVHDPKNEAGGGNKHSQTNTAKIYEFYSTNGIRVRILDTPGLADTRGIQQDERHKVSIATTIENNITSVNAVIILANGTVPRLRVATDYALSALSAIFPRSLANNIGLLFTNVSSPLSWNFDQNSLPDVLRSSDNQFLMDNPVAMWKKLEEMRQTGTFSEKVLMQLDSAVQDGYKKALEVLADILNWLDGLTPQATKEIYTLYQQSQQIDQSIDNALSRVAQLADMKKQLETVISSVEGAKHTMKQFQNFKRITTLNTWVQSPTYGHNILYCSLDFALDPSALFFCGVMTGGICNKCGHSYLDHRHYNAEWTQQTETQTQVDADAERKYKDAENNKAKQEQLKIAVNGEISRLDKELDSLLILVGNLSQSYAKLSLSGSFAGQVRKSVRLIETNLEAMRNSKADPKSIEKMERSLENMKEKLRIIEAAGTKSRSYLIENTNYEI</sequence>
<dbReference type="InterPro" id="IPR006703">
    <property type="entry name" value="G_AIG1"/>
</dbReference>
<evidence type="ECO:0000256" key="1">
    <source>
        <dbReference type="ARBA" id="ARBA00022741"/>
    </source>
</evidence>
<dbReference type="PANTHER" id="PTHR32046">
    <property type="entry name" value="G DOMAIN-CONTAINING PROTEIN"/>
    <property type="match status" value="1"/>
</dbReference>
<dbReference type="EMBL" id="KZ302085">
    <property type="protein sequence ID" value="PFH47909.1"/>
    <property type="molecule type" value="Genomic_DNA"/>
</dbReference>
<dbReference type="PROSITE" id="PS00675">
    <property type="entry name" value="SIGMA54_INTERACT_1"/>
    <property type="match status" value="1"/>
</dbReference>